<reference evidence="2" key="1">
    <citation type="journal article" date="2021" name="Proc. Natl. Acad. Sci. U.S.A.">
        <title>Three genomes in the algal genus Volvox reveal the fate of a haploid sex-determining region after a transition to homothallism.</title>
        <authorList>
            <person name="Yamamoto K."/>
            <person name="Hamaji T."/>
            <person name="Kawai-Toyooka H."/>
            <person name="Matsuzaki R."/>
            <person name="Takahashi F."/>
            <person name="Nishimura Y."/>
            <person name="Kawachi M."/>
            <person name="Noguchi H."/>
            <person name="Minakuchi Y."/>
            <person name="Umen J.G."/>
            <person name="Toyoda A."/>
            <person name="Nozaki H."/>
        </authorList>
    </citation>
    <scope>NUCLEOTIDE SEQUENCE</scope>
    <source>
        <strain evidence="2">NIES-3780</strain>
    </source>
</reference>
<evidence type="ECO:0000256" key="1">
    <source>
        <dbReference type="SAM" id="MobiDB-lite"/>
    </source>
</evidence>
<feature type="compositionally biased region" description="Low complexity" evidence="1">
    <location>
        <begin position="79"/>
        <end position="95"/>
    </location>
</feature>
<evidence type="ECO:0000313" key="2">
    <source>
        <dbReference type="EMBL" id="GIL63530.1"/>
    </source>
</evidence>
<dbReference type="AlphaFoldDB" id="A0A8J4BKD0"/>
<organism evidence="2 3">
    <name type="scientific">Volvox africanus</name>
    <dbReference type="NCBI Taxonomy" id="51714"/>
    <lineage>
        <taxon>Eukaryota</taxon>
        <taxon>Viridiplantae</taxon>
        <taxon>Chlorophyta</taxon>
        <taxon>core chlorophytes</taxon>
        <taxon>Chlorophyceae</taxon>
        <taxon>CS clade</taxon>
        <taxon>Chlamydomonadales</taxon>
        <taxon>Volvocaceae</taxon>
        <taxon>Volvox</taxon>
    </lineage>
</organism>
<gene>
    <name evidence="2" type="ORF">Vafri_17576</name>
</gene>
<dbReference type="Proteomes" id="UP000747399">
    <property type="component" value="Unassembled WGS sequence"/>
</dbReference>
<keyword evidence="3" id="KW-1185">Reference proteome</keyword>
<protein>
    <submittedName>
        <fullName evidence="2">Uncharacterized protein</fullName>
    </submittedName>
</protein>
<dbReference type="EMBL" id="BNCO01000058">
    <property type="protein sequence ID" value="GIL63530.1"/>
    <property type="molecule type" value="Genomic_DNA"/>
</dbReference>
<accession>A0A8J4BKD0</accession>
<feature type="region of interest" description="Disordered" evidence="1">
    <location>
        <begin position="72"/>
        <end position="102"/>
    </location>
</feature>
<proteinExistence type="predicted"/>
<feature type="region of interest" description="Disordered" evidence="1">
    <location>
        <begin position="1"/>
        <end position="23"/>
    </location>
</feature>
<sequence length="102" mass="11575">MQSDDEDIPAGGTWTGGIHPKSIPGALKIQQESIGKLQRNLRMELAKLQAEETILKLMIKRERNRLARWTRKRGVELSEGQQGKQEQQQERQGGPLEEGKET</sequence>
<name>A0A8J4BKD0_9CHLO</name>
<comment type="caution">
    <text evidence="2">The sequence shown here is derived from an EMBL/GenBank/DDBJ whole genome shotgun (WGS) entry which is preliminary data.</text>
</comment>
<evidence type="ECO:0000313" key="3">
    <source>
        <dbReference type="Proteomes" id="UP000747399"/>
    </source>
</evidence>